<gene>
    <name evidence="2" type="ORF">Z043_122028</name>
</gene>
<evidence type="ECO:0000313" key="2">
    <source>
        <dbReference type="EMBL" id="KPP60003.1"/>
    </source>
</evidence>
<evidence type="ECO:0000259" key="1">
    <source>
        <dbReference type="PROSITE" id="PS50965"/>
    </source>
</evidence>
<protein>
    <recommendedName>
        <fullName evidence="1">NERD domain-containing protein</fullName>
    </recommendedName>
</protein>
<dbReference type="AlphaFoldDB" id="A0A0P7WAJ7"/>
<dbReference type="PANTHER" id="PTHR35287">
    <property type="entry name" value="SI:ZFOS-911D5.4"/>
    <property type="match status" value="1"/>
</dbReference>
<dbReference type="Proteomes" id="UP000034805">
    <property type="component" value="Unassembled WGS sequence"/>
</dbReference>
<dbReference type="PROSITE" id="PS50965">
    <property type="entry name" value="NERD"/>
    <property type="match status" value="1"/>
</dbReference>
<dbReference type="EMBL" id="JARO02011281">
    <property type="protein sequence ID" value="KPP60003.1"/>
    <property type="molecule type" value="Genomic_DNA"/>
</dbReference>
<comment type="caution">
    <text evidence="2">The sequence shown here is derived from an EMBL/GenBank/DDBJ whole genome shotgun (WGS) entry which is preliminary data.</text>
</comment>
<dbReference type="Pfam" id="PF08378">
    <property type="entry name" value="NERD"/>
    <property type="match status" value="1"/>
</dbReference>
<sequence>MNFVTRTIGGLKKDDIFCNLRIPNQFQTAKEEVSLLIVTGRGIFCIDVKDWRGEVSVQKQNWQLKLKQEGQNITNIRQVPDPIQAITTKADHLWNHVKRSGASVRRSLFLPRVLFLSANCQLDGELRQRRELVSHGSLDAFVCSLKEGYVAWMSDALTPSWLSGECGHFVVTVDYYRLMG</sequence>
<organism evidence="2 3">
    <name type="scientific">Scleropages formosus</name>
    <name type="common">Asian bonytongue</name>
    <name type="synonym">Osteoglossum formosum</name>
    <dbReference type="NCBI Taxonomy" id="113540"/>
    <lineage>
        <taxon>Eukaryota</taxon>
        <taxon>Metazoa</taxon>
        <taxon>Chordata</taxon>
        <taxon>Craniata</taxon>
        <taxon>Vertebrata</taxon>
        <taxon>Euteleostomi</taxon>
        <taxon>Actinopterygii</taxon>
        <taxon>Neopterygii</taxon>
        <taxon>Teleostei</taxon>
        <taxon>Osteoglossocephala</taxon>
        <taxon>Osteoglossomorpha</taxon>
        <taxon>Osteoglossiformes</taxon>
        <taxon>Osteoglossidae</taxon>
        <taxon>Scleropages</taxon>
    </lineage>
</organism>
<feature type="domain" description="NERD" evidence="1">
    <location>
        <begin position="1"/>
        <end position="116"/>
    </location>
</feature>
<evidence type="ECO:0000313" key="3">
    <source>
        <dbReference type="Proteomes" id="UP000034805"/>
    </source>
</evidence>
<proteinExistence type="predicted"/>
<dbReference type="InterPro" id="IPR011528">
    <property type="entry name" value="NERD"/>
</dbReference>
<reference evidence="2 3" key="1">
    <citation type="submission" date="2015-08" db="EMBL/GenBank/DDBJ databases">
        <title>The genome of the Asian arowana (Scleropages formosus).</title>
        <authorList>
            <person name="Tan M.H."/>
            <person name="Gan H.M."/>
            <person name="Croft L.J."/>
            <person name="Austin C.M."/>
        </authorList>
    </citation>
    <scope>NUCLEOTIDE SEQUENCE [LARGE SCALE GENOMIC DNA]</scope>
    <source>
        <strain evidence="2">Aro1</strain>
    </source>
</reference>
<accession>A0A0P7WAJ7</accession>
<dbReference type="PANTHER" id="PTHR35287:SF1">
    <property type="entry name" value="SI:ZFOS-911D5.4"/>
    <property type="match status" value="1"/>
</dbReference>
<name>A0A0P7WAJ7_SCLFO</name>